<feature type="domain" description="ASPIC/UnbV" evidence="2">
    <location>
        <begin position="523"/>
        <end position="588"/>
    </location>
</feature>
<name>A0A518BRV9_9BACT</name>
<dbReference type="EMBL" id="CP036287">
    <property type="protein sequence ID" value="QDU69714.1"/>
    <property type="molecule type" value="Genomic_DNA"/>
</dbReference>
<dbReference type="InterPro" id="IPR011519">
    <property type="entry name" value="UnbV_ASPIC"/>
</dbReference>
<gene>
    <name evidence="3" type="ORF">Pla133_48350</name>
</gene>
<proteinExistence type="predicted"/>
<dbReference type="PANTHER" id="PTHR16026:SF0">
    <property type="entry name" value="CARTILAGE ACIDIC PROTEIN 1"/>
    <property type="match status" value="1"/>
</dbReference>
<dbReference type="Pfam" id="PF13517">
    <property type="entry name" value="FG-GAP_3"/>
    <property type="match status" value="2"/>
</dbReference>
<dbReference type="Pfam" id="PF07593">
    <property type="entry name" value="UnbV_ASPIC"/>
    <property type="match status" value="1"/>
</dbReference>
<evidence type="ECO:0000256" key="1">
    <source>
        <dbReference type="ARBA" id="ARBA00022729"/>
    </source>
</evidence>
<dbReference type="AlphaFoldDB" id="A0A518BRV9"/>
<dbReference type="InterPro" id="IPR028994">
    <property type="entry name" value="Integrin_alpha_N"/>
</dbReference>
<evidence type="ECO:0000313" key="4">
    <source>
        <dbReference type="Proteomes" id="UP000316921"/>
    </source>
</evidence>
<evidence type="ECO:0000259" key="2">
    <source>
        <dbReference type="Pfam" id="PF07593"/>
    </source>
</evidence>
<protein>
    <submittedName>
        <fullName evidence="3">ASPIC and UnbV</fullName>
    </submittedName>
</protein>
<accession>A0A518BRV9</accession>
<dbReference type="InterPro" id="IPR013517">
    <property type="entry name" value="FG-GAP"/>
</dbReference>
<dbReference type="KEGG" id="pbap:Pla133_48350"/>
<dbReference type="InterPro" id="IPR027039">
    <property type="entry name" value="Crtac1"/>
</dbReference>
<dbReference type="PANTHER" id="PTHR16026">
    <property type="entry name" value="CARTILAGE ACIDIC PROTEIN 1"/>
    <property type="match status" value="1"/>
</dbReference>
<keyword evidence="1" id="KW-0732">Signal</keyword>
<organism evidence="3 4">
    <name type="scientific">Engelhardtia mirabilis</name>
    <dbReference type="NCBI Taxonomy" id="2528011"/>
    <lineage>
        <taxon>Bacteria</taxon>
        <taxon>Pseudomonadati</taxon>
        <taxon>Planctomycetota</taxon>
        <taxon>Planctomycetia</taxon>
        <taxon>Planctomycetia incertae sedis</taxon>
        <taxon>Engelhardtia</taxon>
    </lineage>
</organism>
<evidence type="ECO:0000313" key="3">
    <source>
        <dbReference type="EMBL" id="QDU69714.1"/>
    </source>
</evidence>
<dbReference type="SUPFAM" id="SSF69318">
    <property type="entry name" value="Integrin alpha N-terminal domain"/>
    <property type="match status" value="2"/>
</dbReference>
<sequence>MPPTKTITPARRAIALAVFASLLAAVVVKDRASRSAPVPSKGSIGFRLREVSAEHGLEFQHRVAPVDAQIEHVADHIMAVGAAVSASDYDRDGWVDLYVTNSDFGAPNALFHNRGDGRFEDVAAAAGVADLNLPGRGVSMGSVWGDYDNDGDEDLFIYRFGYLALFRNDGREGGNSGGGGFVEVSREAGLERWMNSNGAIWFDYDRDGYLDLLVLAYYSSKHDLWHLATTKIMHDSGEFATNGERNLLFHNNGDGTFEELGERLGMDSRMWSYAALSADFNRDGWPDVYVANDYGSEELWLNVEGQRFESAEANLGHDSKSGMSVALGNVRNDGRNSVFVTNISSPGYVFHGNNLRESRMDGAGVMVQKARGALVDTGWSWGAQFGDLDRDGFQDLVVVNGFISGDRDRSYWYDSSKLSGGAGGIMADAANWPPIEGRSQSGYERSAVLHNNGDGTFADVAEAVGITDTYDGRAVILADLENRGALDVVVANQKGPLLLYRNEPAGGAWIGFELEGTVSNRSAIGAEAELTFGPNVQRQVVNGGTGFSSQNDRRLFFGLGENDRDLHLTLRWPSGRVQELDGLEAGRYHHLVEPEGD</sequence>
<dbReference type="RefSeq" id="WP_145069869.1">
    <property type="nucleotide sequence ID" value="NZ_CP036287.1"/>
</dbReference>
<keyword evidence="4" id="KW-1185">Reference proteome</keyword>
<dbReference type="Proteomes" id="UP000316921">
    <property type="component" value="Chromosome"/>
</dbReference>
<reference evidence="3 4" key="1">
    <citation type="submission" date="2019-02" db="EMBL/GenBank/DDBJ databases">
        <title>Deep-cultivation of Planctomycetes and their phenomic and genomic characterization uncovers novel biology.</title>
        <authorList>
            <person name="Wiegand S."/>
            <person name="Jogler M."/>
            <person name="Boedeker C."/>
            <person name="Pinto D."/>
            <person name="Vollmers J."/>
            <person name="Rivas-Marin E."/>
            <person name="Kohn T."/>
            <person name="Peeters S.H."/>
            <person name="Heuer A."/>
            <person name="Rast P."/>
            <person name="Oberbeckmann S."/>
            <person name="Bunk B."/>
            <person name="Jeske O."/>
            <person name="Meyerdierks A."/>
            <person name="Storesund J.E."/>
            <person name="Kallscheuer N."/>
            <person name="Luecker S."/>
            <person name="Lage O.M."/>
            <person name="Pohl T."/>
            <person name="Merkel B.J."/>
            <person name="Hornburger P."/>
            <person name="Mueller R.-W."/>
            <person name="Bruemmer F."/>
            <person name="Labrenz M."/>
            <person name="Spormann A.M."/>
            <person name="Op den Camp H."/>
            <person name="Overmann J."/>
            <person name="Amann R."/>
            <person name="Jetten M.S.M."/>
            <person name="Mascher T."/>
            <person name="Medema M.H."/>
            <person name="Devos D.P."/>
            <person name="Kaster A.-K."/>
            <person name="Ovreas L."/>
            <person name="Rohde M."/>
            <person name="Galperin M.Y."/>
            <person name="Jogler C."/>
        </authorList>
    </citation>
    <scope>NUCLEOTIDE SEQUENCE [LARGE SCALE GENOMIC DNA]</scope>
    <source>
        <strain evidence="3 4">Pla133</strain>
    </source>
</reference>
<dbReference type="Gene3D" id="2.130.10.130">
    <property type="entry name" value="Integrin alpha, N-terminal"/>
    <property type="match status" value="2"/>
</dbReference>